<dbReference type="GO" id="GO:0047627">
    <property type="term" value="F:adenylylsulfatase activity"/>
    <property type="evidence" value="ECO:0007669"/>
    <property type="project" value="TreeGrafter"/>
</dbReference>
<comment type="caution">
    <text evidence="5">The sequence shown here is derived from an EMBL/GenBank/DDBJ whole genome shotgun (WGS) entry which is preliminary data.</text>
</comment>
<feature type="domain" description="HIT" evidence="4">
    <location>
        <begin position="5"/>
        <end position="107"/>
    </location>
</feature>
<dbReference type="Pfam" id="PF01230">
    <property type="entry name" value="HIT"/>
    <property type="match status" value="1"/>
</dbReference>
<gene>
    <name evidence="5" type="ORF">GCM10007304_17790</name>
</gene>
<dbReference type="Proteomes" id="UP000654257">
    <property type="component" value="Unassembled WGS sequence"/>
</dbReference>
<evidence type="ECO:0000313" key="5">
    <source>
        <dbReference type="EMBL" id="GGG04085.1"/>
    </source>
</evidence>
<reference evidence="5" key="2">
    <citation type="submission" date="2020-09" db="EMBL/GenBank/DDBJ databases">
        <authorList>
            <person name="Sun Q."/>
            <person name="Sedlacek I."/>
        </authorList>
    </citation>
    <scope>NUCLEOTIDE SEQUENCE</scope>
    <source>
        <strain evidence="5">CCM 7905</strain>
    </source>
</reference>
<evidence type="ECO:0000259" key="4">
    <source>
        <dbReference type="PROSITE" id="PS51084"/>
    </source>
</evidence>
<proteinExistence type="predicted"/>
<name>A0A917FTP0_9NOCA</name>
<dbReference type="GO" id="GO:0009150">
    <property type="term" value="P:purine ribonucleotide metabolic process"/>
    <property type="evidence" value="ECO:0007669"/>
    <property type="project" value="TreeGrafter"/>
</dbReference>
<dbReference type="PANTHER" id="PTHR47670">
    <property type="entry name" value="ADENYLYLSULFATASE HINT3"/>
    <property type="match status" value="1"/>
</dbReference>
<evidence type="ECO:0000256" key="3">
    <source>
        <dbReference type="PROSITE-ProRule" id="PRU00464"/>
    </source>
</evidence>
<dbReference type="InterPro" id="IPR011146">
    <property type="entry name" value="HIT-like"/>
</dbReference>
<reference evidence="5" key="1">
    <citation type="journal article" date="2014" name="Int. J. Syst. Evol. Microbiol.">
        <title>Complete genome sequence of Corynebacterium casei LMG S-19264T (=DSM 44701T), isolated from a smear-ripened cheese.</title>
        <authorList>
            <consortium name="US DOE Joint Genome Institute (JGI-PGF)"/>
            <person name="Walter F."/>
            <person name="Albersmeier A."/>
            <person name="Kalinowski J."/>
            <person name="Ruckert C."/>
        </authorList>
    </citation>
    <scope>NUCLEOTIDE SEQUENCE</scope>
    <source>
        <strain evidence="5">CCM 7905</strain>
    </source>
</reference>
<feature type="short sequence motif" description="Histidine triad motif" evidence="2 3">
    <location>
        <begin position="92"/>
        <end position="96"/>
    </location>
</feature>
<sequence>MIDCVFCDRIANEEYDGTDSIDSFGVVWFAPLNPVTPGHTLFVPTAHVESAAEFPTIAGVVMQAASRFVRDDVGPANIITSVGAAATQTVMHLHIHVVPRCADDGLTLPWTGQRR</sequence>
<dbReference type="PRINTS" id="PR00332">
    <property type="entry name" value="HISTRIAD"/>
</dbReference>
<evidence type="ECO:0000313" key="6">
    <source>
        <dbReference type="Proteomes" id="UP000654257"/>
    </source>
</evidence>
<dbReference type="InterPro" id="IPR001310">
    <property type="entry name" value="Histidine_triad_HIT"/>
</dbReference>
<dbReference type="InterPro" id="IPR036265">
    <property type="entry name" value="HIT-like_sf"/>
</dbReference>
<keyword evidence="6" id="KW-1185">Reference proteome</keyword>
<dbReference type="Gene3D" id="3.30.428.10">
    <property type="entry name" value="HIT-like"/>
    <property type="match status" value="1"/>
</dbReference>
<evidence type="ECO:0000256" key="1">
    <source>
        <dbReference type="PIRSR" id="PIRSR601310-1"/>
    </source>
</evidence>
<dbReference type="AlphaFoldDB" id="A0A917FTP0"/>
<accession>A0A917FTP0</accession>
<dbReference type="GO" id="GO:0006790">
    <property type="term" value="P:sulfur compound metabolic process"/>
    <property type="evidence" value="ECO:0007669"/>
    <property type="project" value="TreeGrafter"/>
</dbReference>
<evidence type="ECO:0000256" key="2">
    <source>
        <dbReference type="PIRSR" id="PIRSR601310-3"/>
    </source>
</evidence>
<protein>
    <submittedName>
        <fullName evidence="5">HIT-like protein</fullName>
    </submittedName>
</protein>
<dbReference type="PROSITE" id="PS51084">
    <property type="entry name" value="HIT_2"/>
    <property type="match status" value="1"/>
</dbReference>
<dbReference type="EMBL" id="BMCU01000002">
    <property type="protein sequence ID" value="GGG04085.1"/>
    <property type="molecule type" value="Genomic_DNA"/>
</dbReference>
<dbReference type="SUPFAM" id="SSF54197">
    <property type="entry name" value="HIT-like"/>
    <property type="match status" value="1"/>
</dbReference>
<dbReference type="RefSeq" id="WP_188544448.1">
    <property type="nucleotide sequence ID" value="NZ_BMCU01000002.1"/>
</dbReference>
<dbReference type="PANTHER" id="PTHR47670:SF1">
    <property type="entry name" value="ADENYLYLSULFATASE HINT3"/>
    <property type="match status" value="1"/>
</dbReference>
<organism evidence="5 6">
    <name type="scientific">Rhodococcoides trifolii</name>
    <dbReference type="NCBI Taxonomy" id="908250"/>
    <lineage>
        <taxon>Bacteria</taxon>
        <taxon>Bacillati</taxon>
        <taxon>Actinomycetota</taxon>
        <taxon>Actinomycetes</taxon>
        <taxon>Mycobacteriales</taxon>
        <taxon>Nocardiaceae</taxon>
        <taxon>Rhodococcoides</taxon>
    </lineage>
</organism>
<feature type="active site" description="Tele-AMP-histidine intermediate" evidence="1">
    <location>
        <position position="94"/>
    </location>
</feature>